<protein>
    <submittedName>
        <fullName evidence="1">Uncharacterized protein</fullName>
    </submittedName>
</protein>
<proteinExistence type="predicted"/>
<dbReference type="EMBL" id="RHPO01000052">
    <property type="protein sequence ID" value="RRT87515.1"/>
    <property type="molecule type" value="Genomic_DNA"/>
</dbReference>
<gene>
    <name evidence="1" type="ORF">EGI89_14520</name>
</gene>
<dbReference type="Proteomes" id="UP000267844">
    <property type="component" value="Unassembled WGS sequence"/>
</dbReference>
<sequence length="115" mass="13451">MTKQEIKQYILELNETDKLNLYNSIACRFGSADDIIFIHDSKFYETQFLNSLDAEQSKADNTINESDKYVKMLEYKKLETSNDILELMEVEILINLIFDNLDEVVEMGLIENKTI</sequence>
<name>A0A3R8TUQ2_9FLAO</name>
<evidence type="ECO:0000313" key="1">
    <source>
        <dbReference type="EMBL" id="RRT87515.1"/>
    </source>
</evidence>
<reference evidence="1 2" key="1">
    <citation type="submission" date="2018-10" db="EMBL/GenBank/DDBJ databases">
        <title>Transmission dynamics of multidrug resistant bacteria on intensive care unit surfaces.</title>
        <authorList>
            <person name="D'Souza A.W."/>
            <person name="Potter R.F."/>
            <person name="Wallace M."/>
            <person name="Shupe A."/>
            <person name="Patel S."/>
            <person name="Sun S."/>
            <person name="Gul D."/>
            <person name="Kwon J.H."/>
            <person name="Andleeb S."/>
            <person name="Burnham C.-A.D."/>
            <person name="Dantas G."/>
        </authorList>
    </citation>
    <scope>NUCLEOTIDE SEQUENCE [LARGE SCALE GENOMIC DNA]</scope>
    <source>
        <strain evidence="1 2">WF_348</strain>
    </source>
</reference>
<organism evidence="1 2">
    <name type="scientific">Empedobacter falsenii</name>
    <dbReference type="NCBI Taxonomy" id="343874"/>
    <lineage>
        <taxon>Bacteria</taxon>
        <taxon>Pseudomonadati</taxon>
        <taxon>Bacteroidota</taxon>
        <taxon>Flavobacteriia</taxon>
        <taxon>Flavobacteriales</taxon>
        <taxon>Weeksellaceae</taxon>
        <taxon>Empedobacter</taxon>
    </lineage>
</organism>
<dbReference type="RefSeq" id="WP_125350723.1">
    <property type="nucleotide sequence ID" value="NZ_RHPN01000053.1"/>
</dbReference>
<comment type="caution">
    <text evidence="1">The sequence shown here is derived from an EMBL/GenBank/DDBJ whole genome shotgun (WGS) entry which is preliminary data.</text>
</comment>
<accession>A0A3R8TUQ2</accession>
<dbReference type="AlphaFoldDB" id="A0A3R8TUQ2"/>
<evidence type="ECO:0000313" key="2">
    <source>
        <dbReference type="Proteomes" id="UP000267844"/>
    </source>
</evidence>